<dbReference type="EC" id="2.5.1.129" evidence="5"/>
<feature type="binding site" evidence="5">
    <location>
        <position position="161"/>
    </location>
    <ligand>
        <name>dimethylallyl phosphate</name>
        <dbReference type="ChEBI" id="CHEBI:88052"/>
    </ligand>
</feature>
<evidence type="ECO:0000256" key="2">
    <source>
        <dbReference type="ARBA" id="ARBA00022630"/>
    </source>
</evidence>
<dbReference type="SUPFAM" id="SSF52507">
    <property type="entry name" value="Homo-oligomeric flavin-containing Cys decarboxylases, HFCD"/>
    <property type="match status" value="1"/>
</dbReference>
<comment type="caution">
    <text evidence="5">Lacks conserved residue(s) required for the propagation of feature annotation.</text>
</comment>
<keyword evidence="2 5" id="KW-0285">Flavoprotein</keyword>
<evidence type="ECO:0000256" key="1">
    <source>
        <dbReference type="ARBA" id="ARBA00022602"/>
    </source>
</evidence>
<evidence type="ECO:0000259" key="6">
    <source>
        <dbReference type="Pfam" id="PF02441"/>
    </source>
</evidence>
<evidence type="ECO:0000256" key="5">
    <source>
        <dbReference type="HAMAP-Rule" id="MF_01984"/>
    </source>
</evidence>
<keyword evidence="1 5" id="KW-0637">Prenyltransferase</keyword>
<dbReference type="NCBIfam" id="NF004685">
    <property type="entry name" value="PRK06029.1"/>
    <property type="match status" value="1"/>
</dbReference>
<dbReference type="KEGG" id="salq:SYNTR_0452"/>
<dbReference type="Pfam" id="PF02441">
    <property type="entry name" value="Flavoprotein"/>
    <property type="match status" value="1"/>
</dbReference>
<feature type="domain" description="Flavoprotein" evidence="6">
    <location>
        <begin position="3"/>
        <end position="182"/>
    </location>
</feature>
<sequence>MSKYIVAITGASGVIYGINLVKELLDKEHEIHFVASEPAILVIQHELNWDFEESIEKTFNSFFSSDNFYLYKNSDISAKIASGSFITDGMIIIPSSMSTISSVAMGMSNNLIERAADVMLKEKRDLIVVPRETPFSAIHLKNLLALSELGVQIIPAMPAFYNQPTSIEDMVNFIVGKVLDVLKEPNDIFARYEGI</sequence>
<evidence type="ECO:0000313" key="7">
    <source>
        <dbReference type="EMBL" id="QGT99045.1"/>
    </source>
</evidence>
<comment type="catalytic activity">
    <reaction evidence="5">
        <text>dimethylallyl phosphate + FMNH2 = prenylated FMNH2 + phosphate</text>
        <dbReference type="Rhea" id="RHEA:37743"/>
        <dbReference type="ChEBI" id="CHEBI:43474"/>
        <dbReference type="ChEBI" id="CHEBI:57618"/>
        <dbReference type="ChEBI" id="CHEBI:87467"/>
        <dbReference type="ChEBI" id="CHEBI:88052"/>
        <dbReference type="EC" id="2.5.1.129"/>
    </reaction>
</comment>
<dbReference type="EMBL" id="CP046457">
    <property type="protein sequence ID" value="QGT99045.1"/>
    <property type="molecule type" value="Genomic_DNA"/>
</dbReference>
<keyword evidence="3 5" id="KW-0288">FMN</keyword>
<feature type="binding site" evidence="5">
    <location>
        <position position="131"/>
    </location>
    <ligand>
        <name>FMN</name>
        <dbReference type="ChEBI" id="CHEBI:58210"/>
    </ligand>
</feature>
<dbReference type="NCBIfam" id="TIGR00421">
    <property type="entry name" value="ubiX_pad"/>
    <property type="match status" value="1"/>
</dbReference>
<proteinExistence type="inferred from homology"/>
<dbReference type="Gene3D" id="3.40.50.1950">
    <property type="entry name" value="Flavin prenyltransferase-like"/>
    <property type="match status" value="1"/>
</dbReference>
<dbReference type="AlphaFoldDB" id="A0A6I6DCL2"/>
<dbReference type="InterPro" id="IPR003382">
    <property type="entry name" value="Flavoprotein"/>
</dbReference>
<feature type="binding site" evidence="5">
    <location>
        <position position="36"/>
    </location>
    <ligand>
        <name>FMN</name>
        <dbReference type="ChEBI" id="CHEBI:58210"/>
    </ligand>
</feature>
<name>A0A6I6DCL2_9FIRM</name>
<dbReference type="RefSeq" id="WP_156202978.1">
    <property type="nucleotide sequence ID" value="NZ_CP046457.1"/>
</dbReference>
<feature type="binding site" evidence="5">
    <location>
        <begin position="96"/>
        <end position="99"/>
    </location>
    <ligand>
        <name>FMN</name>
        <dbReference type="ChEBI" id="CHEBI:58210"/>
    </ligand>
</feature>
<evidence type="ECO:0000256" key="4">
    <source>
        <dbReference type="ARBA" id="ARBA00022679"/>
    </source>
</evidence>
<dbReference type="InterPro" id="IPR004507">
    <property type="entry name" value="UbiX-like"/>
</dbReference>
<dbReference type="GO" id="GO:0106141">
    <property type="term" value="F:flavin prenyltransferase activity"/>
    <property type="evidence" value="ECO:0007669"/>
    <property type="project" value="UniProtKB-EC"/>
</dbReference>
<dbReference type="HAMAP" id="MF_01984">
    <property type="entry name" value="ubiX_pad"/>
    <property type="match status" value="1"/>
</dbReference>
<comment type="similarity">
    <text evidence="5">Belongs to the UbiX/PAD1 family.</text>
</comment>
<feature type="binding site" evidence="5">
    <location>
        <position position="177"/>
    </location>
    <ligand>
        <name>dimethylallyl phosphate</name>
        <dbReference type="ChEBI" id="CHEBI:88052"/>
    </ligand>
</feature>
<gene>
    <name evidence="5" type="primary">ubiX</name>
    <name evidence="7" type="ORF">SYNTR_0452</name>
</gene>
<dbReference type="InterPro" id="IPR036551">
    <property type="entry name" value="Flavin_trans-like"/>
</dbReference>
<feature type="binding site" evidence="5">
    <location>
        <begin position="10"/>
        <end position="12"/>
    </location>
    <ligand>
        <name>FMN</name>
        <dbReference type="ChEBI" id="CHEBI:58210"/>
    </ligand>
</feature>
<protein>
    <recommendedName>
        <fullName evidence="5">Flavin prenyltransferase UbiX</fullName>
        <ecNumber evidence="5">2.5.1.129</ecNumber>
    </recommendedName>
</protein>
<evidence type="ECO:0000313" key="8">
    <source>
        <dbReference type="Proteomes" id="UP000426444"/>
    </source>
</evidence>
<reference evidence="8" key="1">
    <citation type="journal article" date="2019" name="Microbiology">
        <title>Complete Genome Sequence of an Uncultured Bacterium of the Candidate Phylum Bipolaricaulota.</title>
        <authorList>
            <person name="Kadnikov V.V."/>
            <person name="Mardanov A.V."/>
            <person name="Beletsky A.V."/>
            <person name="Frank Y.A."/>
            <person name="Karnachuk O.V."/>
            <person name="Ravin N.V."/>
        </authorList>
    </citation>
    <scope>NUCLEOTIDE SEQUENCE [LARGE SCALE GENOMIC DNA]</scope>
</reference>
<organism evidence="7 8">
    <name type="scientific">Candidatus Syntrophocurvum alkaliphilum</name>
    <dbReference type="NCBI Taxonomy" id="2293317"/>
    <lineage>
        <taxon>Bacteria</taxon>
        <taxon>Bacillati</taxon>
        <taxon>Bacillota</taxon>
        <taxon>Clostridia</taxon>
        <taxon>Eubacteriales</taxon>
        <taxon>Syntrophomonadaceae</taxon>
        <taxon>Candidatus Syntrophocurvum</taxon>
    </lineage>
</organism>
<keyword evidence="4 5" id="KW-0808">Transferase</keyword>
<dbReference type="Proteomes" id="UP000426444">
    <property type="component" value="Chromosome"/>
</dbReference>
<accession>A0A6I6DCL2</accession>
<dbReference type="OrthoDB" id="9781577at2"/>
<keyword evidence="8" id="KW-1185">Reference proteome</keyword>
<comment type="function">
    <text evidence="5">Flavin prenyltransferase that catalyzes the synthesis of the prenylated FMN cofactor (prenyl-FMN) for 4-hydroxy-3-polyprenylbenzoic acid decarboxylase UbiD. The prenyltransferase is metal-independent and links a dimethylallyl moiety from dimethylallyl monophosphate (DMAP) to the flavin N5 and C6 atoms of FMN.</text>
</comment>
<evidence type="ECO:0000256" key="3">
    <source>
        <dbReference type="ARBA" id="ARBA00022643"/>
    </source>
</evidence>